<dbReference type="SUPFAM" id="SSF51569">
    <property type="entry name" value="Aldolase"/>
    <property type="match status" value="1"/>
</dbReference>
<organism evidence="7">
    <name type="scientific">marine metagenome</name>
    <dbReference type="NCBI Taxonomy" id="408172"/>
    <lineage>
        <taxon>unclassified sequences</taxon>
        <taxon>metagenomes</taxon>
        <taxon>ecological metagenomes</taxon>
    </lineage>
</organism>
<dbReference type="AlphaFoldDB" id="A0A382TNP8"/>
<dbReference type="PROSITE" id="PS50991">
    <property type="entry name" value="PYR_CT"/>
    <property type="match status" value="1"/>
</dbReference>
<keyword evidence="5" id="KW-0100">Branched-chain amino acid biosynthesis</keyword>
<evidence type="ECO:0000256" key="5">
    <source>
        <dbReference type="ARBA" id="ARBA00023304"/>
    </source>
</evidence>
<dbReference type="FunFam" id="3.20.20.70:FF:000010">
    <property type="entry name" value="2-isopropylmalate synthase"/>
    <property type="match status" value="1"/>
</dbReference>
<dbReference type="InterPro" id="IPR050073">
    <property type="entry name" value="2-IPM_HCS-like"/>
</dbReference>
<dbReference type="GO" id="GO:0009098">
    <property type="term" value="P:L-leucine biosynthetic process"/>
    <property type="evidence" value="ECO:0007669"/>
    <property type="project" value="TreeGrafter"/>
</dbReference>
<protein>
    <recommendedName>
        <fullName evidence="2">2-isopropylmalate synthase</fullName>
        <ecNumber evidence="2">2.3.3.13</ecNumber>
    </recommendedName>
</protein>
<evidence type="ECO:0000256" key="3">
    <source>
        <dbReference type="ARBA" id="ARBA00022605"/>
    </source>
</evidence>
<reference evidence="7" key="1">
    <citation type="submission" date="2018-05" db="EMBL/GenBank/DDBJ databases">
        <authorList>
            <person name="Lanie J.A."/>
            <person name="Ng W.-L."/>
            <person name="Kazmierczak K.M."/>
            <person name="Andrzejewski T.M."/>
            <person name="Davidsen T.M."/>
            <person name="Wayne K.J."/>
            <person name="Tettelin H."/>
            <person name="Glass J.I."/>
            <person name="Rusch D."/>
            <person name="Podicherti R."/>
            <person name="Tsui H.-C.T."/>
            <person name="Winkler M.E."/>
        </authorList>
    </citation>
    <scope>NUCLEOTIDE SEQUENCE</scope>
</reference>
<dbReference type="GO" id="GO:0003852">
    <property type="term" value="F:2-isopropylmalate synthase activity"/>
    <property type="evidence" value="ECO:0007669"/>
    <property type="project" value="UniProtKB-EC"/>
</dbReference>
<dbReference type="PANTHER" id="PTHR10277">
    <property type="entry name" value="HOMOCITRATE SYNTHASE-RELATED"/>
    <property type="match status" value="1"/>
</dbReference>
<sequence length="260" mass="28037">MRKIKIFDTTLRDGEQSPGASLNVEEKLVIARQLERLGVDIIEAGFPISSPGDFESVKLIAESLDGPTICGLARARKEDIEAAGQALEKAPSSRIHVFIATSNLHMDKKLKLGRDEVLAMAVDAVERACQFTDDVEFSPEDASRSDLDFMCEVIEAAVNAGATTINIPDTVGYAMPGEIGDRVRYVKEKVPATENILLSIHCHNDLGVAVANSLSAMQAGCDQIECTINGIGERAGNTSLEEIVMALKMREDVYGVETGI</sequence>
<dbReference type="PROSITE" id="PS00815">
    <property type="entry name" value="AIPM_HOMOCIT_SYNTH_1"/>
    <property type="match status" value="1"/>
</dbReference>
<dbReference type="PROSITE" id="PS00816">
    <property type="entry name" value="AIPM_HOMOCIT_SYNTH_2"/>
    <property type="match status" value="1"/>
</dbReference>
<evidence type="ECO:0000256" key="2">
    <source>
        <dbReference type="ARBA" id="ARBA00012973"/>
    </source>
</evidence>
<name>A0A382TNP8_9ZZZZ</name>
<dbReference type="PANTHER" id="PTHR10277:SF9">
    <property type="entry name" value="2-ISOPROPYLMALATE SYNTHASE 1, CHLOROPLASTIC-RELATED"/>
    <property type="match status" value="1"/>
</dbReference>
<dbReference type="InterPro" id="IPR000891">
    <property type="entry name" value="PYR_CT"/>
</dbReference>
<feature type="non-terminal residue" evidence="7">
    <location>
        <position position="260"/>
    </location>
</feature>
<gene>
    <name evidence="7" type="ORF">METZ01_LOCUS376534</name>
</gene>
<dbReference type="CDD" id="cd07940">
    <property type="entry name" value="DRE_TIM_IPMS"/>
    <property type="match status" value="1"/>
</dbReference>
<keyword evidence="3" id="KW-0028">Amino-acid biosynthesis</keyword>
<dbReference type="InterPro" id="IPR002034">
    <property type="entry name" value="AIPM/Hcit_synth_CS"/>
</dbReference>
<comment type="pathway">
    <text evidence="1">Amino-acid biosynthesis; L-leucine biosynthesis; L-leucine from 3-methyl-2-oxobutanoate: step 1/4.</text>
</comment>
<feature type="domain" description="Pyruvate carboxyltransferase" evidence="6">
    <location>
        <begin position="4"/>
        <end position="260"/>
    </location>
</feature>
<dbReference type="EC" id="2.3.3.13" evidence="2"/>
<keyword evidence="4" id="KW-0808">Transferase</keyword>
<evidence type="ECO:0000256" key="4">
    <source>
        <dbReference type="ARBA" id="ARBA00022679"/>
    </source>
</evidence>
<dbReference type="Pfam" id="PF00682">
    <property type="entry name" value="HMGL-like"/>
    <property type="match status" value="1"/>
</dbReference>
<evidence type="ECO:0000313" key="7">
    <source>
        <dbReference type="EMBL" id="SVD23680.1"/>
    </source>
</evidence>
<dbReference type="Gene3D" id="3.20.20.70">
    <property type="entry name" value="Aldolase class I"/>
    <property type="match status" value="1"/>
</dbReference>
<dbReference type="InterPro" id="IPR013785">
    <property type="entry name" value="Aldolase_TIM"/>
</dbReference>
<proteinExistence type="predicted"/>
<evidence type="ECO:0000259" key="6">
    <source>
        <dbReference type="PROSITE" id="PS50991"/>
    </source>
</evidence>
<accession>A0A382TNP8</accession>
<dbReference type="EMBL" id="UINC01138000">
    <property type="protein sequence ID" value="SVD23680.1"/>
    <property type="molecule type" value="Genomic_DNA"/>
</dbReference>
<evidence type="ECO:0000256" key="1">
    <source>
        <dbReference type="ARBA" id="ARBA00004689"/>
    </source>
</evidence>